<feature type="region of interest" description="Disordered" evidence="1">
    <location>
        <begin position="437"/>
        <end position="614"/>
    </location>
</feature>
<gene>
    <name evidence="2" type="ORF">ACFPCY_20945</name>
</gene>
<dbReference type="EMBL" id="JBHSIT010000006">
    <property type="protein sequence ID" value="MFC4909800.1"/>
    <property type="molecule type" value="Genomic_DNA"/>
</dbReference>
<feature type="compositionally biased region" description="Polar residues" evidence="1">
    <location>
        <begin position="437"/>
        <end position="453"/>
    </location>
</feature>
<sequence>MDRHDRVVLAHWIVGRARPRRDRRGDAEAIYAGLRGRVLREALRAAGQIEERGPRAGRIRSMAWLRTHPFAADGDTAPLAALAALTPPVRAAYALLRLEDLPEDAARAELTALDVPEPDGAVAQAAAVPPLGEAASRALDPTVVRLHARRSYRPLALMPRPGRVAFGIATAATATAATAATLVLLGGGPSLDGFGLPWGPAAEPRSDRVTMASADGWRRTANPDLGTWPARGDLIGDRALIAEAVQAWQSTSPAGGGVDKPQLLFAGTVDQRRIVLLHAGDVVARYADRRLEVFPVEQPQPSGASPLKLAPGRYLLPPWVTGVRAADLASGGSGDAASWTPVPIHDGMATTVRQPTQGGRGGCWRGPVLELAQQHVPPGHPYTVVDLGGLVSANLLYEPPPPAQPWPHQVGTAPDALPAGFALWRRLACSAAAPDTLNQSGRAVTPDTPNQHGFGNAGPNAADQHGPGDSAPGSPGQHDPNGTAPGAGAQPGRGGAVPGVPAHHGPGGAGPLVQPGPGGTGPNTFDQHSPGGAGSNTSDQHGHVDANSNAFVQRAPGGAGPGTAGSPGRTGAGSGSPAQRSTGGTTSTAPGQPDPGTARPSAFDQFGASSVHPGTFDQTAAASVHPGAFDQFGATSARSGVSDQFGATSARSGVSDQFGATSARSGAFDQTAATDARLATFVPLGGSVRPDAFVQPGAGSVRPDTFVQPAAGGVRAGAFDQHGPGDVVSATAWEFWTGPLPDGAGPGRWVCARYAYMGGRSATYVALLDAAHTLVAGHRVDSDDCTPARRDLAGATWWRSPKGRWYYLAAASRRVTVLAADGPFEHTTASDDFLAGRGPVTASPPSGRIVVTARALDRTPVPVYRRTGG</sequence>
<proteinExistence type="predicted"/>
<evidence type="ECO:0000313" key="3">
    <source>
        <dbReference type="Proteomes" id="UP001595872"/>
    </source>
</evidence>
<dbReference type="RefSeq" id="WP_378257603.1">
    <property type="nucleotide sequence ID" value="NZ_JBHSIT010000006.1"/>
</dbReference>
<feature type="compositionally biased region" description="Polar residues" evidence="1">
    <location>
        <begin position="579"/>
        <end position="590"/>
    </location>
</feature>
<name>A0ABV9U036_9ACTN</name>
<organism evidence="2 3">
    <name type="scientific">Actinomadura gamaensis</name>
    <dbReference type="NCBI Taxonomy" id="1763541"/>
    <lineage>
        <taxon>Bacteria</taxon>
        <taxon>Bacillati</taxon>
        <taxon>Actinomycetota</taxon>
        <taxon>Actinomycetes</taxon>
        <taxon>Streptosporangiales</taxon>
        <taxon>Thermomonosporaceae</taxon>
        <taxon>Actinomadura</taxon>
    </lineage>
</organism>
<evidence type="ECO:0008006" key="4">
    <source>
        <dbReference type="Google" id="ProtNLM"/>
    </source>
</evidence>
<protein>
    <recommendedName>
        <fullName evidence="4">DNA-directed RNA polymerase specialized sigma24 family protein</fullName>
    </recommendedName>
</protein>
<reference evidence="3" key="1">
    <citation type="journal article" date="2019" name="Int. J. Syst. Evol. Microbiol.">
        <title>The Global Catalogue of Microorganisms (GCM) 10K type strain sequencing project: providing services to taxonomists for standard genome sequencing and annotation.</title>
        <authorList>
            <consortium name="The Broad Institute Genomics Platform"/>
            <consortium name="The Broad Institute Genome Sequencing Center for Infectious Disease"/>
            <person name="Wu L."/>
            <person name="Ma J."/>
        </authorList>
    </citation>
    <scope>NUCLEOTIDE SEQUENCE [LARGE SCALE GENOMIC DNA]</scope>
    <source>
        <strain evidence="3">KLKA75</strain>
    </source>
</reference>
<keyword evidence="3" id="KW-1185">Reference proteome</keyword>
<comment type="caution">
    <text evidence="2">The sequence shown here is derived from an EMBL/GenBank/DDBJ whole genome shotgun (WGS) entry which is preliminary data.</text>
</comment>
<feature type="compositionally biased region" description="Gly residues" evidence="1">
    <location>
        <begin position="557"/>
        <end position="574"/>
    </location>
</feature>
<dbReference type="Proteomes" id="UP001595872">
    <property type="component" value="Unassembled WGS sequence"/>
</dbReference>
<evidence type="ECO:0000313" key="2">
    <source>
        <dbReference type="EMBL" id="MFC4909800.1"/>
    </source>
</evidence>
<evidence type="ECO:0000256" key="1">
    <source>
        <dbReference type="SAM" id="MobiDB-lite"/>
    </source>
</evidence>
<accession>A0ABV9U036</accession>
<feature type="compositionally biased region" description="Gly residues" evidence="1">
    <location>
        <begin position="505"/>
        <end position="521"/>
    </location>
</feature>